<evidence type="ECO:0000313" key="3">
    <source>
        <dbReference type="Proteomes" id="UP000278475"/>
    </source>
</evidence>
<evidence type="ECO:0000256" key="1">
    <source>
        <dbReference type="SAM" id="MobiDB-lite"/>
    </source>
</evidence>
<proteinExistence type="predicted"/>
<organism evidence="2 3">
    <name type="scientific">Thermoproteota archaeon</name>
    <dbReference type="NCBI Taxonomy" id="2056631"/>
    <lineage>
        <taxon>Archaea</taxon>
        <taxon>Thermoproteota</taxon>
    </lineage>
</organism>
<comment type="caution">
    <text evidence="2">The sequence shown here is derived from an EMBL/GenBank/DDBJ whole genome shotgun (WGS) entry which is preliminary data.</text>
</comment>
<feature type="region of interest" description="Disordered" evidence="1">
    <location>
        <begin position="281"/>
        <end position="307"/>
    </location>
</feature>
<dbReference type="Proteomes" id="UP000278475">
    <property type="component" value="Unassembled WGS sequence"/>
</dbReference>
<feature type="non-terminal residue" evidence="2">
    <location>
        <position position="1"/>
    </location>
</feature>
<accession>A0A497EQ41</accession>
<dbReference type="EMBL" id="QMQV01000045">
    <property type="protein sequence ID" value="RLE49246.1"/>
    <property type="molecule type" value="Genomic_DNA"/>
</dbReference>
<name>A0A497EQ41_9CREN</name>
<sequence>DARENEKVGTATAAVNAGGALALDGSVSVDLFKNKTNAYIQDSDINQDNAGNELQSVKVKAFSGTTVDVGNGGLNFGSNAGVGLSAGIVKIQNTTSSYIKSSNVNSKGGGVQVVSRTVEDLLTVSVAGSISTNISFAGSGNILYLEGLNNSYIESSTVKTEGNLDVVAEDTVRIGDKDQNGNYDAGAIAGSVSVGGTTVGIGGSINIVKVNNITHAYIISSNTDALLTTNVESISDKLFSMYAANVAASSTAGIGGSVNVLLVSSDTKAFIGADDSGKGSNVNSSIRGSSQTVNVSSTDKTDYKSGVGSGEVSKVIAAGGAVDVAIINVKNQAYIGENSNIKADYTVGVNAYTENKIDSTVIAFGGGLGGVAGSVSVANIGKAFDADQDEATGDIGGSIDESINTYLDIDSGNHNINNDITDAKVGLTVSNSVDPEANFESVTAAFVGKNSSVSSGSGGIRINATESTVMNSVVGAISGGAVGVSGSVSVQKNYSNLFSYVDSGSTLSSAGNISLNSYRTVGARLNTYAGEGGGVTLGAAVSYLYLGGDIYSFLGDNAQVTEASQLSLKSQEITSAEVKAYGTHVGTAVAGGAASKVVLEDNVHSYTGKDVKVGSFTDKSKVQKVSIISDTDTTVRASAVPVNVGAVSVQAAVVDVSYKTNVRSYTGSGNQIYTSGLFELGSKAAYEIYGSTTGVNLGGATAGASITTIDISPDLRSYVSDRNDIDAKDINLYAKIEDPSNTSTDGSAYAEAKSSASSGGGLLGADASVSTINNTTNIETYIGSGSEIRYENSLTLESILKGRTYSYATGIGVGFVGIGASVTENDSQINISSGLKSNSNVYSDNGNFILKAYSIYGSKAESVAGSGGVVAGNASVAKNEISGTNRVYLDSNSKLKGKTGSIKSDRNIEFNSFADSKNASVLGMSGAFSEDYIHDSHSKVDISSGSSLEAYSLSIKAENRHFKKASEWFGSKNNSEAGSGGVFSGAASFAAAKIKNVTVQININDGAKLTLLGNPTNFYNLEEMLIEAYGNLDIDTTAKLSAGGTIVGAKSDAKVEAEEGIGSSVNIGNNVQMQVNGNLTIAASTSGKASAKAKTNTYGLAAAGQGKSKASLYVSDNININSGSNIRVFGDATLVAGKSSESSGYIKTYANTDIYNKTAFAYSGSPDADAISSKNTFISIGSGSSLKTGRNINLSAEKGYLYAYGYGKATDASREAIEAIASTLSETFGGDEVSLDIISGSSIKAGVGNVEINGVVETGLYRHVYVTFGEEMDPGFYVAEDYDSAKKLVSNLVPNRVEYENGKWNVYDKDGNFIKTLTPTEQSEIGIDWEIMKNIRIATSLDKQIEELKKLKGLYPELSQDIDATIATLEGQKNDPAINQTTHIIKLKDIVASSGNISIRADNLYGFGDLKAPGDVKIEIKNNSPLPVEVGQLEIPKDYGGNIEYNGKKISKTSDVILINDNKFLPVNLALQDAQNSEPPLILIESTFNKEYGGTDSNGKVFYKYPPPILVGPVNAISADDDSVSVSGDSPTGNKAISNFAGSVTIKNNYGSVFVTEDIFANTITISAGGNFVFNNPKLIFNVAYSPESYYSSLHNYAKGKLSFQDNGSYSSDSDATLRESYNILLAETSDHSNKYLLAGNNIFINAEVINVNGLIQSGIPYKDITITDEMINNAIASGDYTIYNGEKVYDPTRDMFVGGYTVKINPDEKRVYVSGLDIRGGTVFLSGKIANTGGGKINVLDGFGRININNQSSYELVLDSIDTGNIEGKVTIVDKLKDNGVGKYLVTEIKRIGNEIKIYTNQGIDSNQATKLTAQITGRTTSYNPFSGLRYYWMDGYTTSTYTRTEYYKEFNKFLGFIPVSERHFTSKDIVSQSTKDLGSSDIDSGFVQGFMRNANGNIITNPPDYNLDKVTSTDYEFQFICDSSGTKWDFLTKKTWIRRITHTYTGTTTKFYSSVKADYPIEIVFTGEDVGEVDITSTTDVILKGGVRNLGGSVNINTGGSIYTESLAPINAGVINLNVPGSVGTADNPIRISGDPAVSVSANLNGVYIDAVSSNIFVSTGINTAGDLRIRSDKGMTIVGLLKGKNIHLEAIDGQITSGNPLDPYINIDTDIDNNGKLYMTATNGDIYVRELSGDLSVDTVSTLGNVFIQVPSGSLVDGNPNENVDKRTVLELELLYNDLGLKGVSAQQLRDQQIDAYKQSMKIEYDKYWREYRNLKLNPDGTYSYTPYEPVEFRFSPDEVAALKAQGWTDKMISDYEQDLTNKYNTWGQSDYDPNFSYVPTQSELDKLTANEWTDDQLNNTLPASLFNKNITDTEYKIEDPNIIGNNVTIIASGSIGKDKKENIVFYYNDIERYTQEELDEIKRALVAAERPDIEIDRDNEVIIIKQRDDIDIEAFGSIQAIADGSVYIGSELNVNISNIYSKDNWVRIKTGEGIYSTSSGLNVDAPEGLIIEASNGPIGTNINPISLSVGQDATITARASGDINLLVPYGNLNIDYIYSRGNVNLAVPNGSIIDFYDDTIEDITSKSVTLTAGVYGGLPGSYDKALDINLTDENGKISLYGYGSFNIYKENSILFGEINIGGNLTPKTFGDITFTGKVAANNIEIDIPGSITVNENTGIATVAGLIFKSNSGKIDINSSLSSNGYISLISDEGIHSSGRIYSSGAMLIKTLGDITFDGDGGAGSGVSLLMEAEKGINLNSKGGYFAPEITINVGESLYINSSISGNTIDINANIDFTADVYGYIRGYTYLNINAGNYFTAKNGLSAKGNLTLKSGNDMVLTGFLIGDNIDITSGGSFTADSDLYISSISSVNISAVDDIFLGINTTSRGKINLLGKNITIVDTVQSVEEIDFVEPEFDLELDLNNLVDLINNNRSTIIQYLKSGFDIEQILQKSENIYTEHTTFLNLMSSDSGIYAQIKNFLFNNQNPTTTLLYTPSTGQTGSGLVINNPIQSVSYTPPTVVVNPSDTDSITISAKNDIYSGHSLLSTGSIDITGQNITLKGLAGGKYLNINAEKEINIDERTLLHGVFKTDINSPQKIKGSKIAIATNGEMNISAPVIDLEGFIYAFNNVNPTIKQITDYLDPILNLDYILDTLDMNPSVDASIKLTGRDSINFLGAIVSTGGIDISSKDISMNSVIAGDYVSITSPNNITIGSDSVVYGVSSIDITSSEYINIEGFVGNNGIVNINSGKDINLSGAAVSIVDLPLDLESIIDAAGKISSGDVYSAIVDFSGTYNPSDTNGVYLNAPDGDITISGAFVSTGTAKFNTNNITITGIAGAKNFIANVPGDFITGEKSIVYNLGTQIIDVDGYVEIGGYLSGTGKVSINSEKDVTISGYVLSVGNIPFSIDDLVRIVGNRNFDLPYQRVSEFSGEFNALNENTITVTAKGKIDVSGYILTMADVTLRSGESLNIDRVILGNSVTLEAPNDIPIKENTVIASYDFVNIETPANVEINGLVATKGSAYITGDNVNISGKIISNEKLPIDLSQYIKDALNLYPDNLFNSIKDDAYNLTGSNRNTISVYANDFANISGGIISNSEVKIDAQQDITIGGLGIIANKNIDLNSKGNVELYKGVKSLEGYINVTAYDKIVRFKGVREIGEIDFESNNLNLIGYKGIGTSVNPIVVKTENLTAKALTGGIYINSVDGFTTDSIKTNSGNIGIKVRNGDLRFEEISTGNGEIIINVEDGNLIGFDNPFIGATKNIMITSDMIYSVGKSPIKVSLDEGFIFVDAKNTYWMLDLTEPVPDWIIFNKQFIGGKDLEVVLEALSSVTTPSEKIVEKITLYERIPEYEEGLQGKEILIKYK</sequence>
<feature type="compositionally biased region" description="Polar residues" evidence="1">
    <location>
        <begin position="281"/>
        <end position="298"/>
    </location>
</feature>
<reference evidence="2 3" key="1">
    <citation type="submission" date="2018-06" db="EMBL/GenBank/DDBJ databases">
        <title>Extensive metabolic versatility and redundancy in microbially diverse, dynamic hydrothermal sediments.</title>
        <authorList>
            <person name="Dombrowski N."/>
            <person name="Teske A."/>
            <person name="Baker B.J."/>
        </authorList>
    </citation>
    <scope>NUCLEOTIDE SEQUENCE [LARGE SCALE GENOMIC DNA]</scope>
    <source>
        <strain evidence="2">B66_G16</strain>
    </source>
</reference>
<evidence type="ECO:0000313" key="2">
    <source>
        <dbReference type="EMBL" id="RLE49246.1"/>
    </source>
</evidence>
<gene>
    <name evidence="2" type="ORF">DRJ31_05655</name>
</gene>
<protein>
    <submittedName>
        <fullName evidence="2">Uncharacterized protein</fullName>
    </submittedName>
</protein>